<gene>
    <name evidence="1" type="ORF">EVAR_99517_1</name>
</gene>
<dbReference type="AlphaFoldDB" id="A0A4C1SFI0"/>
<reference evidence="1 2" key="1">
    <citation type="journal article" date="2019" name="Commun. Biol.">
        <title>The bagworm genome reveals a unique fibroin gene that provides high tensile strength.</title>
        <authorList>
            <person name="Kono N."/>
            <person name="Nakamura H."/>
            <person name="Ohtoshi R."/>
            <person name="Tomita M."/>
            <person name="Numata K."/>
            <person name="Arakawa K."/>
        </authorList>
    </citation>
    <scope>NUCLEOTIDE SEQUENCE [LARGE SCALE GENOMIC DNA]</scope>
</reference>
<sequence>MLRPRLAAQFSSVNPECVTTHYMMSSCIYRIISYRSSQANSRATHRLPNQPDGTLSFHSANLNIARWGGITGSRGSARTPLSAGAALRDQRGHRQPHRALSQIPYCGFHLSHNPGHTTKSHRRLHVVRLQ</sequence>
<dbReference type="PROSITE" id="PS51257">
    <property type="entry name" value="PROKAR_LIPOPROTEIN"/>
    <property type="match status" value="1"/>
</dbReference>
<protein>
    <submittedName>
        <fullName evidence="1">Uncharacterized protein</fullName>
    </submittedName>
</protein>
<comment type="caution">
    <text evidence="1">The sequence shown here is derived from an EMBL/GenBank/DDBJ whole genome shotgun (WGS) entry which is preliminary data.</text>
</comment>
<accession>A0A4C1SFI0</accession>
<name>A0A4C1SFI0_EUMVA</name>
<evidence type="ECO:0000313" key="2">
    <source>
        <dbReference type="Proteomes" id="UP000299102"/>
    </source>
</evidence>
<evidence type="ECO:0000313" key="1">
    <source>
        <dbReference type="EMBL" id="GBP00137.1"/>
    </source>
</evidence>
<dbReference type="Proteomes" id="UP000299102">
    <property type="component" value="Unassembled WGS sequence"/>
</dbReference>
<organism evidence="1 2">
    <name type="scientific">Eumeta variegata</name>
    <name type="common">Bagworm moth</name>
    <name type="synonym">Eumeta japonica</name>
    <dbReference type="NCBI Taxonomy" id="151549"/>
    <lineage>
        <taxon>Eukaryota</taxon>
        <taxon>Metazoa</taxon>
        <taxon>Ecdysozoa</taxon>
        <taxon>Arthropoda</taxon>
        <taxon>Hexapoda</taxon>
        <taxon>Insecta</taxon>
        <taxon>Pterygota</taxon>
        <taxon>Neoptera</taxon>
        <taxon>Endopterygota</taxon>
        <taxon>Lepidoptera</taxon>
        <taxon>Glossata</taxon>
        <taxon>Ditrysia</taxon>
        <taxon>Tineoidea</taxon>
        <taxon>Psychidae</taxon>
        <taxon>Oiketicinae</taxon>
        <taxon>Eumeta</taxon>
    </lineage>
</organism>
<keyword evidence="2" id="KW-1185">Reference proteome</keyword>
<dbReference type="EMBL" id="BGZK01003335">
    <property type="protein sequence ID" value="GBP00137.1"/>
    <property type="molecule type" value="Genomic_DNA"/>
</dbReference>
<proteinExistence type="predicted"/>